<sequence>MKQQQQTGAATPQFAHNEAESRYELRIDGQLAARAEYRKEGNAVRFTHTEVDSAYEGQGLGSQLAAQSLDDVKRRGLKAVPACSFIEGYIEKHEKEYGELVAR</sequence>
<reference evidence="3 4" key="1">
    <citation type="submission" date="2020-05" db="EMBL/GenBank/DDBJ databases">
        <authorList>
            <person name="Khan S.A."/>
            <person name="Jeon C.O."/>
            <person name="Chun B.H."/>
        </authorList>
    </citation>
    <scope>NUCLEOTIDE SEQUENCE [LARGE SCALE GENOMIC DNA]</scope>
    <source>
        <strain evidence="3 4">B156</strain>
    </source>
</reference>
<reference evidence="3 4" key="2">
    <citation type="submission" date="2020-06" db="EMBL/GenBank/DDBJ databases">
        <title>Ramlibacter rhizophilus sp. nov., isolated from rhizosphere soil of national flower Mugunghwa from South Korea.</title>
        <authorList>
            <person name="Zheng-Fei Y."/>
            <person name="Huan T."/>
        </authorList>
    </citation>
    <scope>NUCLEOTIDE SEQUENCE [LARGE SCALE GENOMIC DNA]</scope>
    <source>
        <strain evidence="3 4">B156</strain>
    </source>
</reference>
<dbReference type="PANTHER" id="PTHR31435">
    <property type="entry name" value="PROTEIN NATD1"/>
    <property type="match status" value="1"/>
</dbReference>
<gene>
    <name evidence="3" type="ORF">HK415_03300</name>
</gene>
<dbReference type="SUPFAM" id="SSF55729">
    <property type="entry name" value="Acyl-CoA N-acyltransferases (Nat)"/>
    <property type="match status" value="1"/>
</dbReference>
<dbReference type="PANTHER" id="PTHR31435:SF10">
    <property type="entry name" value="BSR4717 PROTEIN"/>
    <property type="match status" value="1"/>
</dbReference>
<evidence type="ECO:0000313" key="3">
    <source>
        <dbReference type="EMBL" id="NNU42393.1"/>
    </source>
</evidence>
<dbReference type="InterPro" id="IPR031165">
    <property type="entry name" value="GNAT_YJDJ"/>
</dbReference>
<feature type="region of interest" description="Disordered" evidence="1">
    <location>
        <begin position="1"/>
        <end position="21"/>
    </location>
</feature>
<dbReference type="EMBL" id="JABFCS010000001">
    <property type="protein sequence ID" value="NNU42393.1"/>
    <property type="molecule type" value="Genomic_DNA"/>
</dbReference>
<name>A0A849KDT2_9BURK</name>
<evidence type="ECO:0000259" key="2">
    <source>
        <dbReference type="PROSITE" id="PS51729"/>
    </source>
</evidence>
<keyword evidence="4" id="KW-1185">Reference proteome</keyword>
<dbReference type="Gene3D" id="3.40.630.30">
    <property type="match status" value="1"/>
</dbReference>
<feature type="compositionally biased region" description="Polar residues" evidence="1">
    <location>
        <begin position="1"/>
        <end position="10"/>
    </location>
</feature>
<dbReference type="GO" id="GO:0016740">
    <property type="term" value="F:transferase activity"/>
    <property type="evidence" value="ECO:0007669"/>
    <property type="project" value="UniProtKB-KW"/>
</dbReference>
<comment type="caution">
    <text evidence="3">The sequence shown here is derived from an EMBL/GenBank/DDBJ whole genome shotgun (WGS) entry which is preliminary data.</text>
</comment>
<dbReference type="AlphaFoldDB" id="A0A849KDT2"/>
<dbReference type="Pfam" id="PF14542">
    <property type="entry name" value="Acetyltransf_CG"/>
    <property type="match status" value="1"/>
</dbReference>
<dbReference type="PROSITE" id="PS51729">
    <property type="entry name" value="GNAT_YJDJ"/>
    <property type="match status" value="1"/>
</dbReference>
<feature type="domain" description="N-acetyltransferase" evidence="2">
    <location>
        <begin position="15"/>
        <end position="102"/>
    </location>
</feature>
<accession>A0A849KDT2</accession>
<proteinExistence type="predicted"/>
<keyword evidence="3" id="KW-0808">Transferase</keyword>
<dbReference type="RefSeq" id="WP_171556760.1">
    <property type="nucleotide sequence ID" value="NZ_JABFCS010000001.1"/>
</dbReference>
<organism evidence="3 4">
    <name type="scientific">Ramlibacter montanisoli</name>
    <dbReference type="NCBI Taxonomy" id="2732512"/>
    <lineage>
        <taxon>Bacteria</taxon>
        <taxon>Pseudomonadati</taxon>
        <taxon>Pseudomonadota</taxon>
        <taxon>Betaproteobacteria</taxon>
        <taxon>Burkholderiales</taxon>
        <taxon>Comamonadaceae</taxon>
        <taxon>Ramlibacter</taxon>
    </lineage>
</organism>
<dbReference type="Proteomes" id="UP000552954">
    <property type="component" value="Unassembled WGS sequence"/>
</dbReference>
<protein>
    <submittedName>
        <fullName evidence="3">N-acetyltransferase</fullName>
    </submittedName>
</protein>
<dbReference type="InterPro" id="IPR016181">
    <property type="entry name" value="Acyl_CoA_acyltransferase"/>
</dbReference>
<evidence type="ECO:0000256" key="1">
    <source>
        <dbReference type="SAM" id="MobiDB-lite"/>
    </source>
</evidence>
<dbReference type="CDD" id="cd04301">
    <property type="entry name" value="NAT_SF"/>
    <property type="match status" value="1"/>
</dbReference>
<dbReference type="InterPro" id="IPR045057">
    <property type="entry name" value="Gcn5-rel_NAT"/>
</dbReference>
<evidence type="ECO:0000313" key="4">
    <source>
        <dbReference type="Proteomes" id="UP000552954"/>
    </source>
</evidence>